<dbReference type="EMBL" id="OZ019893">
    <property type="protein sequence ID" value="CAK9190714.1"/>
    <property type="molecule type" value="Genomic_DNA"/>
</dbReference>
<evidence type="ECO:0000313" key="2">
    <source>
        <dbReference type="EMBL" id="CAK9190714.1"/>
    </source>
</evidence>
<keyword evidence="1" id="KW-1133">Transmembrane helix</keyword>
<keyword evidence="1" id="KW-0812">Transmembrane</keyword>
<dbReference type="InterPro" id="IPR009631">
    <property type="entry name" value="CGLD27-like"/>
</dbReference>
<dbReference type="Pfam" id="PF06799">
    <property type="entry name" value="CGLD27-like"/>
    <property type="match status" value="1"/>
</dbReference>
<dbReference type="Proteomes" id="UP001497512">
    <property type="component" value="Chromosome 1"/>
</dbReference>
<protein>
    <submittedName>
        <fullName evidence="2">Uncharacterized protein</fullName>
    </submittedName>
</protein>
<keyword evidence="3" id="KW-1185">Reference proteome</keyword>
<dbReference type="PANTHER" id="PTHR34214:SF1">
    <property type="entry name" value="DUF1230 FAMILY PROTEIN"/>
    <property type="match status" value="1"/>
</dbReference>
<feature type="transmembrane region" description="Helical" evidence="1">
    <location>
        <begin position="133"/>
        <end position="153"/>
    </location>
</feature>
<gene>
    <name evidence="2" type="ORF">CSSPTR1EN2_LOCUS1028</name>
</gene>
<reference evidence="2 3" key="1">
    <citation type="submission" date="2024-02" db="EMBL/GenBank/DDBJ databases">
        <authorList>
            <consortium name="ELIXIR-Norway"/>
            <consortium name="Elixir Norway"/>
        </authorList>
    </citation>
    <scope>NUCLEOTIDE SEQUENCE [LARGE SCALE GENOMIC DNA]</scope>
</reference>
<sequence length="312" mass="33933">MASVVIAIPKFYASSFVDRSLCVKKKLWEGSGVRFGGRRKTAAGSGGSGGDHVWSGRQRNLKTKKFEVQAQAKKGGSSGDKAPRYDPLFPKGGMACDCPVPWEQQPVNEYRSLMETWLFSWATDDVQSYGIKLALVGLAFAVLVGWPVTAMSFSPEKELMKCSMGAFCGGILASTMAALRLYLGWAYVGNRLFSATVEYEETGWYDGQVWVKPPEVLARDRLLGSYKVKPALLRLKLTLIGLGVSLAACTALLLAIHSPELRVSLLPGEKEGNINQTWGLAYSDAAAQHFEPDAFIAEDDSDASAAMFTICH</sequence>
<proteinExistence type="predicted"/>
<dbReference type="PANTHER" id="PTHR34214">
    <property type="match status" value="1"/>
</dbReference>
<name>A0ABP0TA36_9BRYO</name>
<organism evidence="2 3">
    <name type="scientific">Sphagnum troendelagicum</name>
    <dbReference type="NCBI Taxonomy" id="128251"/>
    <lineage>
        <taxon>Eukaryota</taxon>
        <taxon>Viridiplantae</taxon>
        <taxon>Streptophyta</taxon>
        <taxon>Embryophyta</taxon>
        <taxon>Bryophyta</taxon>
        <taxon>Sphagnophytina</taxon>
        <taxon>Sphagnopsida</taxon>
        <taxon>Sphagnales</taxon>
        <taxon>Sphagnaceae</taxon>
        <taxon>Sphagnum</taxon>
    </lineage>
</organism>
<feature type="transmembrane region" description="Helical" evidence="1">
    <location>
        <begin position="165"/>
        <end position="188"/>
    </location>
</feature>
<evidence type="ECO:0000256" key="1">
    <source>
        <dbReference type="SAM" id="Phobius"/>
    </source>
</evidence>
<accession>A0ABP0TA36</accession>
<feature type="transmembrane region" description="Helical" evidence="1">
    <location>
        <begin position="237"/>
        <end position="256"/>
    </location>
</feature>
<evidence type="ECO:0000313" key="3">
    <source>
        <dbReference type="Proteomes" id="UP001497512"/>
    </source>
</evidence>
<keyword evidence="1" id="KW-0472">Membrane</keyword>